<dbReference type="CDD" id="cd18186">
    <property type="entry name" value="BTB_POZ_ZBTB_KLHL-like"/>
    <property type="match status" value="1"/>
</dbReference>
<dbReference type="PROSITE" id="PS50097">
    <property type="entry name" value="BTB"/>
    <property type="match status" value="1"/>
</dbReference>
<evidence type="ECO:0000313" key="2">
    <source>
        <dbReference type="EMBL" id="KAK7555805.1"/>
    </source>
</evidence>
<dbReference type="InterPro" id="IPR011333">
    <property type="entry name" value="SKP1/BTB/POZ_sf"/>
</dbReference>
<reference evidence="2 3" key="1">
    <citation type="submission" date="2024-04" db="EMBL/GenBank/DDBJ databases">
        <title>Phyllosticta paracitricarpa is synonymous to the EU quarantine fungus P. citricarpa based on phylogenomic analyses.</title>
        <authorList>
            <consortium name="Lawrence Berkeley National Laboratory"/>
            <person name="Van Ingen-Buijs V.A."/>
            <person name="Van Westerhoven A.C."/>
            <person name="Haridas S."/>
            <person name="Skiadas P."/>
            <person name="Martin F."/>
            <person name="Groenewald J.Z."/>
            <person name="Crous P.W."/>
            <person name="Seidl M.F."/>
        </authorList>
    </citation>
    <scope>NUCLEOTIDE SEQUENCE [LARGE SCALE GENOMIC DNA]</scope>
    <source>
        <strain evidence="2 3">CBS 122670</strain>
    </source>
</reference>
<comment type="caution">
    <text evidence="2">The sequence shown here is derived from an EMBL/GenBank/DDBJ whole genome shotgun (WGS) entry which is preliminary data.</text>
</comment>
<dbReference type="PANTHER" id="PTHR47843">
    <property type="entry name" value="BTB DOMAIN-CONTAINING PROTEIN-RELATED"/>
    <property type="match status" value="1"/>
</dbReference>
<dbReference type="SUPFAM" id="SSF54695">
    <property type="entry name" value="POZ domain"/>
    <property type="match status" value="1"/>
</dbReference>
<feature type="non-terminal residue" evidence="2">
    <location>
        <position position="104"/>
    </location>
</feature>
<dbReference type="InterPro" id="IPR000210">
    <property type="entry name" value="BTB/POZ_dom"/>
</dbReference>
<dbReference type="Gene3D" id="3.30.710.10">
    <property type="entry name" value="Potassium Channel Kv1.1, Chain A"/>
    <property type="match status" value="1"/>
</dbReference>
<feature type="domain" description="BTB" evidence="1">
    <location>
        <begin position="1"/>
        <end position="58"/>
    </location>
</feature>
<dbReference type="Proteomes" id="UP001365128">
    <property type="component" value="Unassembled WGS sequence"/>
</dbReference>
<dbReference type="EMBL" id="JBBPDW010000002">
    <property type="protein sequence ID" value="KAK7555805.1"/>
    <property type="molecule type" value="Genomic_DNA"/>
</dbReference>
<accession>A0ABR1MPZ8</accession>
<keyword evidence="3" id="KW-1185">Reference proteome</keyword>
<proteinExistence type="predicted"/>
<gene>
    <name evidence="2" type="ORF">IWX46DRAFT_503190</name>
</gene>
<feature type="non-terminal residue" evidence="2">
    <location>
        <position position="1"/>
    </location>
</feature>
<evidence type="ECO:0000259" key="1">
    <source>
        <dbReference type="PROSITE" id="PS50097"/>
    </source>
</evidence>
<protein>
    <recommendedName>
        <fullName evidence="1">BTB domain-containing protein</fullName>
    </recommendedName>
</protein>
<name>A0ABR1MPZ8_9PEZI</name>
<organism evidence="2 3">
    <name type="scientific">Phyllosticta citricarpa</name>
    <dbReference type="NCBI Taxonomy" id="55181"/>
    <lineage>
        <taxon>Eukaryota</taxon>
        <taxon>Fungi</taxon>
        <taxon>Dikarya</taxon>
        <taxon>Ascomycota</taxon>
        <taxon>Pezizomycotina</taxon>
        <taxon>Dothideomycetes</taxon>
        <taxon>Dothideomycetes incertae sedis</taxon>
        <taxon>Botryosphaeriales</taxon>
        <taxon>Phyllostictaceae</taxon>
        <taxon>Phyllosticta</taxon>
    </lineage>
</organism>
<dbReference type="Pfam" id="PF00651">
    <property type="entry name" value="BTB"/>
    <property type="match status" value="1"/>
</dbReference>
<evidence type="ECO:0000313" key="3">
    <source>
        <dbReference type="Proteomes" id="UP001365128"/>
    </source>
</evidence>
<sequence>ILVGPNAKPFVVHANVIGGRSPFFKAAFENGFKESATQVMYLTDTTEAAFRVVMEWAYFRWLPCCSLAETDDWDEFCASRKELNWVDVMVDVYVFSETYLFQKL</sequence>